<dbReference type="PANTHER" id="PTHR37953:SF1">
    <property type="entry name" value="UPF0127 PROTEIN MJ1496"/>
    <property type="match status" value="1"/>
</dbReference>
<evidence type="ECO:0000313" key="1">
    <source>
        <dbReference type="EMBL" id="TPG13090.1"/>
    </source>
</evidence>
<sequence length="175" mass="18121">MTASWRLAAATLGVALALAGCKDGRRVTPTGYCSTAPTGRLPVAIKGTTTRHCLSVERATTAAEQEQGLMFRTDLAPDGGMLFWPYPAGGGAPQDANFWMKNTPTPLDILFIRADGTIARIAENTIPFSETPIPSGEPVAAVLELVGGRAAALGIAEGDTVTWPHGSTSSPAPTS</sequence>
<dbReference type="PANTHER" id="PTHR37953">
    <property type="entry name" value="UPF0127 PROTEIN MJ1496"/>
    <property type="match status" value="1"/>
</dbReference>
<proteinExistence type="predicted"/>
<organism evidence="1 2">
    <name type="scientific">Sphingomonas oligophenolica</name>
    <dbReference type="NCBI Taxonomy" id="301154"/>
    <lineage>
        <taxon>Bacteria</taxon>
        <taxon>Pseudomonadati</taxon>
        <taxon>Pseudomonadota</taxon>
        <taxon>Alphaproteobacteria</taxon>
        <taxon>Sphingomonadales</taxon>
        <taxon>Sphingomonadaceae</taxon>
        <taxon>Sphingomonas</taxon>
    </lineage>
</organism>
<dbReference type="OrthoDB" id="9808290at2"/>
<comment type="caution">
    <text evidence="1">The sequence shown here is derived from an EMBL/GenBank/DDBJ whole genome shotgun (WGS) entry which is preliminary data.</text>
</comment>
<dbReference type="EMBL" id="RCZK01000004">
    <property type="protein sequence ID" value="TPG13090.1"/>
    <property type="molecule type" value="Genomic_DNA"/>
</dbReference>
<keyword evidence="2" id="KW-1185">Reference proteome</keyword>
<dbReference type="RefSeq" id="WP_140869629.1">
    <property type="nucleotide sequence ID" value="NZ_RCZK01000004.1"/>
</dbReference>
<gene>
    <name evidence="1" type="ORF">EAH84_06675</name>
</gene>
<name>A0A502CKJ0_9SPHN</name>
<dbReference type="Gene3D" id="2.60.120.1140">
    <property type="entry name" value="Protein of unknown function DUF192"/>
    <property type="match status" value="1"/>
</dbReference>
<dbReference type="Pfam" id="PF02643">
    <property type="entry name" value="DUF192"/>
    <property type="match status" value="1"/>
</dbReference>
<dbReference type="InterPro" id="IPR038695">
    <property type="entry name" value="Saro_0823-like_sf"/>
</dbReference>
<accession>A0A502CKJ0</accession>
<dbReference type="AlphaFoldDB" id="A0A502CKJ0"/>
<reference evidence="1 2" key="1">
    <citation type="journal article" date="2019" name="Environ. Microbiol.">
        <title>Species interactions and distinct microbial communities in high Arctic permafrost affected cryosols are associated with the CH4 and CO2 gas fluxes.</title>
        <authorList>
            <person name="Altshuler I."/>
            <person name="Hamel J."/>
            <person name="Turney S."/>
            <person name="Magnuson E."/>
            <person name="Levesque R."/>
            <person name="Greer C."/>
            <person name="Whyte L.G."/>
        </authorList>
    </citation>
    <scope>NUCLEOTIDE SEQUENCE [LARGE SCALE GENOMIC DNA]</scope>
    <source>
        <strain evidence="1 2">S5.1</strain>
    </source>
</reference>
<evidence type="ECO:0000313" key="2">
    <source>
        <dbReference type="Proteomes" id="UP000318413"/>
    </source>
</evidence>
<dbReference type="InterPro" id="IPR003795">
    <property type="entry name" value="DUF192"/>
</dbReference>
<dbReference type="Proteomes" id="UP000318413">
    <property type="component" value="Unassembled WGS sequence"/>
</dbReference>
<dbReference type="PROSITE" id="PS51257">
    <property type="entry name" value="PROKAR_LIPOPROTEIN"/>
    <property type="match status" value="1"/>
</dbReference>
<protein>
    <submittedName>
        <fullName evidence="1">DUF192 domain-containing protein</fullName>
    </submittedName>
</protein>